<reference evidence="1" key="1">
    <citation type="journal article" date="2019" name="bioRxiv">
        <title>The Genome of the Zebra Mussel, Dreissena polymorpha: A Resource for Invasive Species Research.</title>
        <authorList>
            <person name="McCartney M.A."/>
            <person name="Auch B."/>
            <person name="Kono T."/>
            <person name="Mallez S."/>
            <person name="Zhang Y."/>
            <person name="Obille A."/>
            <person name="Becker A."/>
            <person name="Abrahante J.E."/>
            <person name="Garbe J."/>
            <person name="Badalamenti J.P."/>
            <person name="Herman A."/>
            <person name="Mangelson H."/>
            <person name="Liachko I."/>
            <person name="Sullivan S."/>
            <person name="Sone E.D."/>
            <person name="Koren S."/>
            <person name="Silverstein K.A.T."/>
            <person name="Beckman K.B."/>
            <person name="Gohl D.M."/>
        </authorList>
    </citation>
    <scope>NUCLEOTIDE SEQUENCE</scope>
    <source>
        <strain evidence="1">Duluth1</strain>
        <tissue evidence="1">Whole animal</tissue>
    </source>
</reference>
<protein>
    <submittedName>
        <fullName evidence="1">Uncharacterized protein</fullName>
    </submittedName>
</protein>
<name>A0A9D4CQD0_DREPO</name>
<proteinExistence type="predicted"/>
<evidence type="ECO:0000313" key="1">
    <source>
        <dbReference type="EMBL" id="KAH3728737.1"/>
    </source>
</evidence>
<organism evidence="1 2">
    <name type="scientific">Dreissena polymorpha</name>
    <name type="common">Zebra mussel</name>
    <name type="synonym">Mytilus polymorpha</name>
    <dbReference type="NCBI Taxonomy" id="45954"/>
    <lineage>
        <taxon>Eukaryota</taxon>
        <taxon>Metazoa</taxon>
        <taxon>Spiralia</taxon>
        <taxon>Lophotrochozoa</taxon>
        <taxon>Mollusca</taxon>
        <taxon>Bivalvia</taxon>
        <taxon>Autobranchia</taxon>
        <taxon>Heteroconchia</taxon>
        <taxon>Euheterodonta</taxon>
        <taxon>Imparidentia</taxon>
        <taxon>Neoheterodontei</taxon>
        <taxon>Myida</taxon>
        <taxon>Dreissenoidea</taxon>
        <taxon>Dreissenidae</taxon>
        <taxon>Dreissena</taxon>
    </lineage>
</organism>
<dbReference type="EMBL" id="JAIWYP010000012">
    <property type="protein sequence ID" value="KAH3728737.1"/>
    <property type="molecule type" value="Genomic_DNA"/>
</dbReference>
<dbReference type="Proteomes" id="UP000828390">
    <property type="component" value="Unassembled WGS sequence"/>
</dbReference>
<keyword evidence="2" id="KW-1185">Reference proteome</keyword>
<accession>A0A9D4CQD0</accession>
<evidence type="ECO:0000313" key="2">
    <source>
        <dbReference type="Proteomes" id="UP000828390"/>
    </source>
</evidence>
<gene>
    <name evidence="1" type="ORF">DPMN_054698</name>
</gene>
<reference evidence="1" key="2">
    <citation type="submission" date="2020-11" db="EMBL/GenBank/DDBJ databases">
        <authorList>
            <person name="McCartney M.A."/>
            <person name="Auch B."/>
            <person name="Kono T."/>
            <person name="Mallez S."/>
            <person name="Becker A."/>
            <person name="Gohl D.M."/>
            <person name="Silverstein K.A.T."/>
            <person name="Koren S."/>
            <person name="Bechman K.B."/>
            <person name="Herman A."/>
            <person name="Abrahante J.E."/>
            <person name="Garbe J."/>
        </authorList>
    </citation>
    <scope>NUCLEOTIDE SEQUENCE</scope>
    <source>
        <strain evidence="1">Duluth1</strain>
        <tissue evidence="1">Whole animal</tissue>
    </source>
</reference>
<dbReference type="AlphaFoldDB" id="A0A9D4CQD0"/>
<sequence length="72" mass="8016">MIDHSQESKHATFVPEHTNELSHTRHMILGSDFCDKVICVGGVLLSRIQVSQSDMVSTGLWGAWLSSLCKYP</sequence>
<comment type="caution">
    <text evidence="1">The sequence shown here is derived from an EMBL/GenBank/DDBJ whole genome shotgun (WGS) entry which is preliminary data.</text>
</comment>